<feature type="compositionally biased region" description="Low complexity" evidence="11">
    <location>
        <begin position="137"/>
        <end position="158"/>
    </location>
</feature>
<dbReference type="GO" id="GO:0005737">
    <property type="term" value="C:cytoplasm"/>
    <property type="evidence" value="ECO:0007669"/>
    <property type="project" value="UniProtKB-SubCell"/>
</dbReference>
<dbReference type="HOGENOM" id="CLU_009301_1_3_4"/>
<feature type="compositionally biased region" description="Polar residues" evidence="11">
    <location>
        <begin position="21"/>
        <end position="40"/>
    </location>
</feature>
<dbReference type="InterPro" id="IPR042101">
    <property type="entry name" value="SRP54_N_sf"/>
</dbReference>
<dbReference type="InterPro" id="IPR027417">
    <property type="entry name" value="P-loop_NTPase"/>
</dbReference>
<dbReference type="HAMAP" id="MF_00920">
    <property type="entry name" value="FtsY"/>
    <property type="match status" value="1"/>
</dbReference>
<dbReference type="InterPro" id="IPR036225">
    <property type="entry name" value="SRP/SRP_N"/>
</dbReference>
<sequence>MALFDFLFNRKTDTPPAPAQTPVSDGLQDTQRPSENTQGGPNAPEPAAETEREKFLNEIRKTGSSSQRSGLLRPDAEPESTESAAVSDGLPDAAAAQDTERPSENPSDSAETAEQPPAASVRSETSAEAADHEPATEPEQTAEPEPAQNAEQTAEAAPENPPESPEPTGWAARLKQGLGKSRDKMAKSLAGVFGGGKIDDELYEELETVLLTSDMGIEATEHIMEDVRRRVSLKGLSDSGQLRRALKESLYELLAPLEQPLEIPDNGQPFVIMMAGINGAGKTTSIGKLAKYFQQQGKTVILAAGDTFRAAAREQLQEWGARNGVTVVSQAKGDSAAVCYDAVESAKARRTDIVLADTAGRLPTQLHLMEEIKKVKRVLQKAMSDAPHEIIVVLDANIGQNAVNQVIAFDDALGVTGLIVTKLDGTAKGGVLAALAAARPIPVRYIGVGEGIDDLRPFNARAFVDALIDG</sequence>
<dbReference type="PANTHER" id="PTHR43134:SF1">
    <property type="entry name" value="SIGNAL RECOGNITION PARTICLE RECEPTOR SUBUNIT ALPHA"/>
    <property type="match status" value="1"/>
</dbReference>
<dbReference type="PANTHER" id="PTHR43134">
    <property type="entry name" value="SIGNAL RECOGNITION PARTICLE RECEPTOR SUBUNIT ALPHA"/>
    <property type="match status" value="1"/>
</dbReference>
<comment type="catalytic activity">
    <reaction evidence="8 10">
        <text>GTP + H2O = GDP + phosphate + H(+)</text>
        <dbReference type="Rhea" id="RHEA:19669"/>
        <dbReference type="ChEBI" id="CHEBI:15377"/>
        <dbReference type="ChEBI" id="CHEBI:15378"/>
        <dbReference type="ChEBI" id="CHEBI:37565"/>
        <dbReference type="ChEBI" id="CHEBI:43474"/>
        <dbReference type="ChEBI" id="CHEBI:58189"/>
        <dbReference type="EC" id="3.6.5.4"/>
    </reaction>
</comment>
<dbReference type="FunFam" id="1.20.120.140:FF:000002">
    <property type="entry name" value="Signal recognition particle receptor FtsY"/>
    <property type="match status" value="1"/>
</dbReference>
<keyword evidence="14" id="KW-1185">Reference proteome</keyword>
<dbReference type="GO" id="GO:0051301">
    <property type="term" value="P:cell division"/>
    <property type="evidence" value="ECO:0007669"/>
    <property type="project" value="UniProtKB-KW"/>
</dbReference>
<keyword evidence="1 10" id="KW-1003">Cell membrane</keyword>
<organism evidence="13 14">
    <name type="scientific">Neisseria bacilliformis ATCC BAA-1200</name>
    <dbReference type="NCBI Taxonomy" id="888742"/>
    <lineage>
        <taxon>Bacteria</taxon>
        <taxon>Pseudomonadati</taxon>
        <taxon>Pseudomonadota</taxon>
        <taxon>Betaproteobacteria</taxon>
        <taxon>Neisseriales</taxon>
        <taxon>Neisseriaceae</taxon>
        <taxon>Neisseria</taxon>
    </lineage>
</organism>
<keyword evidence="3 10" id="KW-0547">Nucleotide-binding</keyword>
<dbReference type="InterPro" id="IPR003593">
    <property type="entry name" value="AAA+_ATPase"/>
</dbReference>
<evidence type="ECO:0000256" key="4">
    <source>
        <dbReference type="ARBA" id="ARBA00022801"/>
    </source>
</evidence>
<keyword evidence="6 10" id="KW-0472">Membrane</keyword>
<dbReference type="GO" id="GO:0003924">
    <property type="term" value="F:GTPase activity"/>
    <property type="evidence" value="ECO:0007669"/>
    <property type="project" value="UniProtKB-UniRule"/>
</dbReference>
<evidence type="ECO:0000256" key="3">
    <source>
        <dbReference type="ARBA" id="ARBA00022741"/>
    </source>
</evidence>
<dbReference type="AlphaFoldDB" id="F2B9B6"/>
<dbReference type="Gene3D" id="1.20.120.140">
    <property type="entry name" value="Signal recognition particle SRP54, nucleotide-binding domain"/>
    <property type="match status" value="1"/>
</dbReference>
<dbReference type="GO" id="GO:0005525">
    <property type="term" value="F:GTP binding"/>
    <property type="evidence" value="ECO:0007669"/>
    <property type="project" value="UniProtKB-UniRule"/>
</dbReference>
<protein>
    <recommendedName>
        <fullName evidence="10">Signal recognition particle receptor FtsY</fullName>
        <shortName evidence="10">SRP receptor</shortName>
        <ecNumber evidence="10">3.6.5.4</ecNumber>
    </recommendedName>
</protein>
<dbReference type="STRING" id="267212.GCA_001063965_01238"/>
<dbReference type="SMART" id="SM00962">
    <property type="entry name" value="SRP54"/>
    <property type="match status" value="1"/>
</dbReference>
<feature type="binding site" evidence="10">
    <location>
        <begin position="276"/>
        <end position="283"/>
    </location>
    <ligand>
        <name>GTP</name>
        <dbReference type="ChEBI" id="CHEBI:37565"/>
    </ligand>
</feature>
<dbReference type="Proteomes" id="UP000004105">
    <property type="component" value="Unassembled WGS sequence"/>
</dbReference>
<comment type="subcellular location">
    <subcellularLocation>
        <location evidence="10">Cell membrane</location>
        <topology evidence="10">Peripheral membrane protein</topology>
        <orientation evidence="10">Cytoplasmic side</orientation>
    </subcellularLocation>
    <subcellularLocation>
        <location evidence="10">Cytoplasm</location>
    </subcellularLocation>
</comment>
<dbReference type="GO" id="GO:0005886">
    <property type="term" value="C:plasma membrane"/>
    <property type="evidence" value="ECO:0007669"/>
    <property type="project" value="UniProtKB-SubCell"/>
</dbReference>
<keyword evidence="4 10" id="KW-0378">Hydrolase</keyword>
<reference evidence="13 14" key="1">
    <citation type="submission" date="2011-02" db="EMBL/GenBank/DDBJ databases">
        <authorList>
            <person name="Muzny D."/>
            <person name="Qin X."/>
            <person name="Deng J."/>
            <person name="Jiang H."/>
            <person name="Liu Y."/>
            <person name="Qu J."/>
            <person name="Song X.-Z."/>
            <person name="Zhang L."/>
            <person name="Thornton R."/>
            <person name="Coyle M."/>
            <person name="Francisco L."/>
            <person name="Jackson L."/>
            <person name="Javaid M."/>
            <person name="Korchina V."/>
            <person name="Kovar C."/>
            <person name="Mata R."/>
            <person name="Mathew T."/>
            <person name="Ngo R."/>
            <person name="Nguyen L."/>
            <person name="Nguyen N."/>
            <person name="Okwuonu G."/>
            <person name="Ongeri F."/>
            <person name="Pham C."/>
            <person name="Simmons D."/>
            <person name="Wilczek-Boney K."/>
            <person name="Hale W."/>
            <person name="Jakkamsetti A."/>
            <person name="Pham P."/>
            <person name="Ruth R."/>
            <person name="San Lucas F."/>
            <person name="Warren J."/>
            <person name="Zhang J."/>
            <person name="Zhao Z."/>
            <person name="Zhou C."/>
            <person name="Zhu D."/>
            <person name="Lee S."/>
            <person name="Bess C."/>
            <person name="Blankenburg K."/>
            <person name="Forbes L."/>
            <person name="Fu Q."/>
            <person name="Gubbala S."/>
            <person name="Hirani K."/>
            <person name="Jayaseelan J.C."/>
            <person name="Lara F."/>
            <person name="Munidasa M."/>
            <person name="Palculict T."/>
            <person name="Patil S."/>
            <person name="Pu L.-L."/>
            <person name="Saada N."/>
            <person name="Tang L."/>
            <person name="Weissenberger G."/>
            <person name="Zhu Y."/>
            <person name="Hemphill L."/>
            <person name="Shang Y."/>
            <person name="Youmans B."/>
            <person name="Ayvaz T."/>
            <person name="Ross M."/>
            <person name="Santibanez J."/>
            <person name="Aqrawi P."/>
            <person name="Gross S."/>
            <person name="Joshi V."/>
            <person name="Fowler G."/>
            <person name="Nazareth L."/>
            <person name="Reid J."/>
            <person name="Worley K."/>
            <person name="Petrosino J."/>
            <person name="Highlander S."/>
            <person name="Gibbs R."/>
        </authorList>
    </citation>
    <scope>NUCLEOTIDE SEQUENCE [LARGE SCALE GENOMIC DNA]</scope>
    <source>
        <strain evidence="13 14">ATCC BAA-1200</strain>
    </source>
</reference>
<evidence type="ECO:0000256" key="5">
    <source>
        <dbReference type="ARBA" id="ARBA00023134"/>
    </source>
</evidence>
<keyword evidence="13" id="KW-0131">Cell cycle</keyword>
<comment type="caution">
    <text evidence="13">The sequence shown here is derived from an EMBL/GenBank/DDBJ whole genome shotgun (WGS) entry which is preliminary data.</text>
</comment>
<keyword evidence="7 10" id="KW-0675">Receptor</keyword>
<dbReference type="InterPro" id="IPR004390">
    <property type="entry name" value="SR_rcpt_FtsY"/>
</dbReference>
<evidence type="ECO:0000256" key="9">
    <source>
        <dbReference type="ARBA" id="ARBA00053570"/>
    </source>
</evidence>
<accession>F2B9B6</accession>
<evidence type="ECO:0000256" key="6">
    <source>
        <dbReference type="ARBA" id="ARBA00023136"/>
    </source>
</evidence>
<dbReference type="InterPro" id="IPR000897">
    <property type="entry name" value="SRP54_GTPase_dom"/>
</dbReference>
<proteinExistence type="inferred from homology"/>
<keyword evidence="5 10" id="KW-0342">GTP-binding</keyword>
<feature type="domain" description="SRP54-type proteins GTP-binding" evidence="12">
    <location>
        <begin position="442"/>
        <end position="455"/>
    </location>
</feature>
<dbReference type="SMART" id="SM00382">
    <property type="entry name" value="AAA"/>
    <property type="match status" value="1"/>
</dbReference>
<feature type="binding site" evidence="10">
    <location>
        <begin position="421"/>
        <end position="424"/>
    </location>
    <ligand>
        <name>GTP</name>
        <dbReference type="ChEBI" id="CHEBI:37565"/>
    </ligand>
</feature>
<keyword evidence="2 10" id="KW-0963">Cytoplasm</keyword>
<evidence type="ECO:0000256" key="2">
    <source>
        <dbReference type="ARBA" id="ARBA00022490"/>
    </source>
</evidence>
<dbReference type="SMART" id="SM00963">
    <property type="entry name" value="SRP54_N"/>
    <property type="match status" value="1"/>
</dbReference>
<evidence type="ECO:0000256" key="1">
    <source>
        <dbReference type="ARBA" id="ARBA00022475"/>
    </source>
</evidence>
<feature type="compositionally biased region" description="Basic and acidic residues" evidence="11">
    <location>
        <begin position="49"/>
        <end position="61"/>
    </location>
</feature>
<feature type="binding site" evidence="10">
    <location>
        <begin position="357"/>
        <end position="361"/>
    </location>
    <ligand>
        <name>GTP</name>
        <dbReference type="ChEBI" id="CHEBI:37565"/>
    </ligand>
</feature>
<dbReference type="EC" id="3.6.5.4" evidence="10"/>
<evidence type="ECO:0000256" key="7">
    <source>
        <dbReference type="ARBA" id="ARBA00023170"/>
    </source>
</evidence>
<dbReference type="CDD" id="cd17874">
    <property type="entry name" value="FtsY"/>
    <property type="match status" value="1"/>
</dbReference>
<evidence type="ECO:0000313" key="13">
    <source>
        <dbReference type="EMBL" id="EGF11878.1"/>
    </source>
</evidence>
<evidence type="ECO:0000313" key="14">
    <source>
        <dbReference type="Proteomes" id="UP000004105"/>
    </source>
</evidence>
<evidence type="ECO:0000256" key="8">
    <source>
        <dbReference type="ARBA" id="ARBA00048027"/>
    </source>
</evidence>
<dbReference type="Gene3D" id="3.40.50.300">
    <property type="entry name" value="P-loop containing nucleotide triphosphate hydrolases"/>
    <property type="match status" value="1"/>
</dbReference>
<dbReference type="GO" id="GO:0006614">
    <property type="term" value="P:SRP-dependent cotranslational protein targeting to membrane"/>
    <property type="evidence" value="ECO:0007669"/>
    <property type="project" value="InterPro"/>
</dbReference>
<evidence type="ECO:0000259" key="12">
    <source>
        <dbReference type="PROSITE" id="PS00300"/>
    </source>
</evidence>
<dbReference type="EMBL" id="AFAY01000006">
    <property type="protein sequence ID" value="EGF11878.1"/>
    <property type="molecule type" value="Genomic_DNA"/>
</dbReference>
<evidence type="ECO:0000256" key="11">
    <source>
        <dbReference type="SAM" id="MobiDB-lite"/>
    </source>
</evidence>
<dbReference type="FunFam" id="3.40.50.300:FF:000053">
    <property type="entry name" value="Signal recognition particle receptor FtsY"/>
    <property type="match status" value="1"/>
</dbReference>
<dbReference type="NCBIfam" id="TIGR00064">
    <property type="entry name" value="ftsY"/>
    <property type="match status" value="1"/>
</dbReference>
<dbReference type="SUPFAM" id="SSF52540">
    <property type="entry name" value="P-loop containing nucleoside triphosphate hydrolases"/>
    <property type="match status" value="1"/>
</dbReference>
<dbReference type="Pfam" id="PF02881">
    <property type="entry name" value="SRP54_N"/>
    <property type="match status" value="1"/>
</dbReference>
<comment type="similarity">
    <text evidence="10">Belongs to the GTP-binding SRP family. FtsY subfamily.</text>
</comment>
<gene>
    <name evidence="10 13" type="primary">ftsY</name>
    <name evidence="13" type="ORF">HMPREF9123_0319</name>
</gene>
<dbReference type="GO" id="GO:0005047">
    <property type="term" value="F:signal recognition particle binding"/>
    <property type="evidence" value="ECO:0007669"/>
    <property type="project" value="TreeGrafter"/>
</dbReference>
<evidence type="ECO:0000256" key="10">
    <source>
        <dbReference type="HAMAP-Rule" id="MF_00920"/>
    </source>
</evidence>
<dbReference type="PROSITE" id="PS00300">
    <property type="entry name" value="SRP54"/>
    <property type="match status" value="1"/>
</dbReference>
<comment type="subunit">
    <text evidence="10">Part of the signal recognition particle protein translocation system, which is composed of SRP and FtsY. SRP is a ribonucleoprotein composed of Ffh and a 4.5S RNA molecule.</text>
</comment>
<dbReference type="InterPro" id="IPR013822">
    <property type="entry name" value="Signal_recog_particl_SRP54_hlx"/>
</dbReference>
<dbReference type="SUPFAM" id="SSF47364">
    <property type="entry name" value="Domain of the SRP/SRP receptor G-proteins"/>
    <property type="match status" value="1"/>
</dbReference>
<feature type="region of interest" description="Disordered" evidence="11">
    <location>
        <begin position="1"/>
        <end position="170"/>
    </location>
</feature>
<keyword evidence="13" id="KW-0132">Cell division</keyword>
<comment type="function">
    <text evidence="9 10">Involved in targeting and insertion of nascent membrane proteins into the cytoplasmic membrane. Acts as a receptor for the complex formed by the signal recognition particle (SRP) and the ribosome-nascent chain (RNC). Interaction with SRP-RNC leads to the transfer of the RNC complex to the Sec translocase for insertion into the membrane, the hydrolysis of GTP by both Ffh and FtsY, and the dissociation of the SRP-FtsY complex into the individual components.</text>
</comment>
<dbReference type="RefSeq" id="WP_007341332.1">
    <property type="nucleotide sequence ID" value="NZ_GL878494.1"/>
</dbReference>
<dbReference type="Pfam" id="PF00448">
    <property type="entry name" value="SRP54"/>
    <property type="match status" value="1"/>
</dbReference>
<name>F2B9B6_9NEIS</name>